<keyword evidence="2" id="KW-1185">Reference proteome</keyword>
<protein>
    <submittedName>
        <fullName evidence="1 3">Uncharacterized protein</fullName>
    </submittedName>
</protein>
<name>A0A0N4YYZ5_NIPBR</name>
<sequence length="83" mass="9080">MLSVSTGLQDDEGEMTGLIIALSPSYRGVSLRNGFELMIKSSCSNLHLPYTAHHSPAPCLLYLKKIELVAVTVYSSDEWSAHV</sequence>
<reference evidence="3" key="1">
    <citation type="submission" date="2017-02" db="UniProtKB">
        <authorList>
            <consortium name="WormBaseParasite"/>
        </authorList>
    </citation>
    <scope>IDENTIFICATION</scope>
</reference>
<dbReference type="EMBL" id="UYSL01028132">
    <property type="protein sequence ID" value="VDL87327.1"/>
    <property type="molecule type" value="Genomic_DNA"/>
</dbReference>
<gene>
    <name evidence="1" type="ORF">NBR_LOCUS22468</name>
</gene>
<dbReference type="AlphaFoldDB" id="A0A0N4YYZ5"/>
<accession>A0A0N4YYZ5</accession>
<proteinExistence type="predicted"/>
<evidence type="ECO:0000313" key="2">
    <source>
        <dbReference type="Proteomes" id="UP000271162"/>
    </source>
</evidence>
<evidence type="ECO:0000313" key="3">
    <source>
        <dbReference type="WBParaSite" id="NBR_0002246701-mRNA-1"/>
    </source>
</evidence>
<reference evidence="1 2" key="2">
    <citation type="submission" date="2018-11" db="EMBL/GenBank/DDBJ databases">
        <authorList>
            <consortium name="Pathogen Informatics"/>
        </authorList>
    </citation>
    <scope>NUCLEOTIDE SEQUENCE [LARGE SCALE GENOMIC DNA]</scope>
</reference>
<dbReference type="Proteomes" id="UP000271162">
    <property type="component" value="Unassembled WGS sequence"/>
</dbReference>
<organism evidence="3">
    <name type="scientific">Nippostrongylus brasiliensis</name>
    <name type="common">Rat hookworm</name>
    <dbReference type="NCBI Taxonomy" id="27835"/>
    <lineage>
        <taxon>Eukaryota</taxon>
        <taxon>Metazoa</taxon>
        <taxon>Ecdysozoa</taxon>
        <taxon>Nematoda</taxon>
        <taxon>Chromadorea</taxon>
        <taxon>Rhabditida</taxon>
        <taxon>Rhabditina</taxon>
        <taxon>Rhabditomorpha</taxon>
        <taxon>Strongyloidea</taxon>
        <taxon>Heligmosomidae</taxon>
        <taxon>Nippostrongylus</taxon>
    </lineage>
</organism>
<dbReference type="WBParaSite" id="NBR_0002246701-mRNA-1">
    <property type="protein sequence ID" value="NBR_0002246701-mRNA-1"/>
    <property type="gene ID" value="NBR_0002246701"/>
</dbReference>
<evidence type="ECO:0000313" key="1">
    <source>
        <dbReference type="EMBL" id="VDL87327.1"/>
    </source>
</evidence>